<keyword evidence="4 7" id="KW-0808">Transferase</keyword>
<organism evidence="7">
    <name type="scientific">uncultured Nocardioides sp</name>
    <dbReference type="NCBI Taxonomy" id="198441"/>
    <lineage>
        <taxon>Bacteria</taxon>
        <taxon>Bacillati</taxon>
        <taxon>Actinomycetota</taxon>
        <taxon>Actinomycetes</taxon>
        <taxon>Propionibacteriales</taxon>
        <taxon>Nocardioidaceae</taxon>
        <taxon>Nocardioides</taxon>
        <taxon>environmental samples</taxon>
    </lineage>
</organism>
<proteinExistence type="predicted"/>
<evidence type="ECO:0000313" key="7">
    <source>
        <dbReference type="EMBL" id="CAA9381165.1"/>
    </source>
</evidence>
<dbReference type="InterPro" id="IPR022641">
    <property type="entry name" value="CheR_N"/>
</dbReference>
<dbReference type="InterPro" id="IPR050903">
    <property type="entry name" value="Bact_Chemotaxis_MeTrfase"/>
</dbReference>
<dbReference type="SUPFAM" id="SSF47757">
    <property type="entry name" value="Chemotaxis receptor methyltransferase CheR, N-terminal domain"/>
    <property type="match status" value="1"/>
</dbReference>
<dbReference type="PROSITE" id="PS50123">
    <property type="entry name" value="CHER"/>
    <property type="match status" value="1"/>
</dbReference>
<comment type="catalytic activity">
    <reaction evidence="1">
        <text>L-glutamyl-[protein] + S-adenosyl-L-methionine = [protein]-L-glutamate 5-O-methyl ester + S-adenosyl-L-homocysteine</text>
        <dbReference type="Rhea" id="RHEA:24452"/>
        <dbReference type="Rhea" id="RHEA-COMP:10208"/>
        <dbReference type="Rhea" id="RHEA-COMP:10311"/>
        <dbReference type="ChEBI" id="CHEBI:29973"/>
        <dbReference type="ChEBI" id="CHEBI:57856"/>
        <dbReference type="ChEBI" id="CHEBI:59789"/>
        <dbReference type="ChEBI" id="CHEBI:82795"/>
        <dbReference type="EC" id="2.1.1.80"/>
    </reaction>
</comment>
<dbReference type="InterPro" id="IPR022642">
    <property type="entry name" value="CheR_C"/>
</dbReference>
<gene>
    <name evidence="7" type="ORF">AVDCRST_MAG06-960</name>
</gene>
<keyword evidence="3 7" id="KW-0489">Methyltransferase</keyword>
<evidence type="ECO:0000256" key="5">
    <source>
        <dbReference type="ARBA" id="ARBA00022691"/>
    </source>
</evidence>
<dbReference type="InterPro" id="IPR000780">
    <property type="entry name" value="CheR_MeTrfase"/>
</dbReference>
<evidence type="ECO:0000256" key="1">
    <source>
        <dbReference type="ARBA" id="ARBA00001541"/>
    </source>
</evidence>
<dbReference type="Pfam" id="PF01739">
    <property type="entry name" value="CheR"/>
    <property type="match status" value="1"/>
</dbReference>
<dbReference type="EC" id="2.1.1.80" evidence="2"/>
<evidence type="ECO:0000259" key="6">
    <source>
        <dbReference type="PROSITE" id="PS50123"/>
    </source>
</evidence>
<dbReference type="PRINTS" id="PR00996">
    <property type="entry name" value="CHERMTFRASE"/>
</dbReference>
<evidence type="ECO:0000256" key="3">
    <source>
        <dbReference type="ARBA" id="ARBA00022603"/>
    </source>
</evidence>
<name>A0A6J4N8M5_9ACTN</name>
<dbReference type="Gene3D" id="1.10.155.10">
    <property type="entry name" value="Chemotaxis receptor methyltransferase CheR, N-terminal domain"/>
    <property type="match status" value="1"/>
</dbReference>
<dbReference type="GO" id="GO:0008983">
    <property type="term" value="F:protein-glutamate O-methyltransferase activity"/>
    <property type="evidence" value="ECO:0007669"/>
    <property type="project" value="UniProtKB-EC"/>
</dbReference>
<protein>
    <recommendedName>
        <fullName evidence="2">protein-glutamate O-methyltransferase</fullName>
        <ecNumber evidence="2">2.1.1.80</ecNumber>
    </recommendedName>
</protein>
<dbReference type="Gene3D" id="3.40.50.150">
    <property type="entry name" value="Vaccinia Virus protein VP39"/>
    <property type="match status" value="1"/>
</dbReference>
<accession>A0A6J4N8M5</accession>
<dbReference type="SMART" id="SM00138">
    <property type="entry name" value="MeTrc"/>
    <property type="match status" value="1"/>
</dbReference>
<dbReference type="PANTHER" id="PTHR24422">
    <property type="entry name" value="CHEMOTAXIS PROTEIN METHYLTRANSFERASE"/>
    <property type="match status" value="1"/>
</dbReference>
<dbReference type="PANTHER" id="PTHR24422:SF21">
    <property type="entry name" value="CHEMOTAXIS PROTEIN METHYLTRANSFERASE 1"/>
    <property type="match status" value="1"/>
</dbReference>
<evidence type="ECO:0000256" key="2">
    <source>
        <dbReference type="ARBA" id="ARBA00012534"/>
    </source>
</evidence>
<feature type="domain" description="CheR-type methyltransferase" evidence="6">
    <location>
        <begin position="1"/>
        <end position="271"/>
    </location>
</feature>
<evidence type="ECO:0000256" key="4">
    <source>
        <dbReference type="ARBA" id="ARBA00022679"/>
    </source>
</evidence>
<dbReference type="AlphaFoldDB" id="A0A6J4N8M5"/>
<dbReference type="CDD" id="cd02440">
    <property type="entry name" value="AdoMet_MTases"/>
    <property type="match status" value="1"/>
</dbReference>
<dbReference type="RefSeq" id="WP_295657374.1">
    <property type="nucleotide sequence ID" value="NZ_CADCUP010000067.1"/>
</dbReference>
<dbReference type="SUPFAM" id="SSF53335">
    <property type="entry name" value="S-adenosyl-L-methionine-dependent methyltransferases"/>
    <property type="match status" value="1"/>
</dbReference>
<sequence length="279" mass="31699">MSLGAREFDFVRDLVRTESAIVLDAGKEYLVESRLLPLARAAGHPDVTSYVAEVALRRQPRSRTAVVEALTTNETSWFRDNDPFTALRTTVLPALAETRTRRSIRIWCAACSTGQEPYSVAMTVLDSPLLAGFDVTIVATDLSEEVLAKGRRGEYSQLEVNRGLPASLLVRHFTREGLSWRISPQLRSRVDFKQLNLLRPYTSLGRFDIVFMRNVLIYFDQATKQDILRRVRQVTAPDGYLFLGAAEMTRGLDDKWEREPAGRSALYRVREEDRSCVPW</sequence>
<dbReference type="InterPro" id="IPR029063">
    <property type="entry name" value="SAM-dependent_MTases_sf"/>
</dbReference>
<dbReference type="EMBL" id="CADCUP010000067">
    <property type="protein sequence ID" value="CAA9381165.1"/>
    <property type="molecule type" value="Genomic_DNA"/>
</dbReference>
<dbReference type="InterPro" id="IPR036804">
    <property type="entry name" value="CheR_N_sf"/>
</dbReference>
<keyword evidence="5" id="KW-0949">S-adenosyl-L-methionine</keyword>
<dbReference type="Pfam" id="PF03705">
    <property type="entry name" value="CheR_N"/>
    <property type="match status" value="1"/>
</dbReference>
<reference evidence="7" key="1">
    <citation type="submission" date="2020-02" db="EMBL/GenBank/DDBJ databases">
        <authorList>
            <person name="Meier V. D."/>
        </authorList>
    </citation>
    <scope>NUCLEOTIDE SEQUENCE</scope>
    <source>
        <strain evidence="7">AVDCRST_MAG06</strain>
    </source>
</reference>
<dbReference type="GO" id="GO:0032259">
    <property type="term" value="P:methylation"/>
    <property type="evidence" value="ECO:0007669"/>
    <property type="project" value="UniProtKB-KW"/>
</dbReference>